<keyword evidence="4" id="KW-1133">Transmembrane helix</keyword>
<dbReference type="InterPro" id="IPR051310">
    <property type="entry name" value="MCP_chemotaxis"/>
</dbReference>
<evidence type="ECO:0000256" key="4">
    <source>
        <dbReference type="SAM" id="Phobius"/>
    </source>
</evidence>
<keyword evidence="7" id="KW-1185">Reference proteome</keyword>
<dbReference type="PRINTS" id="PR00260">
    <property type="entry name" value="CHEMTRNSDUCR"/>
</dbReference>
<dbReference type="RefSeq" id="WP_186946532.1">
    <property type="nucleotide sequence ID" value="NZ_JACOGF010000003.1"/>
</dbReference>
<comment type="caution">
    <text evidence="6">The sequence shown here is derived from an EMBL/GenBank/DDBJ whole genome shotgun (WGS) entry which is preliminary data.</text>
</comment>
<keyword evidence="4" id="KW-0472">Membrane</keyword>
<evidence type="ECO:0000256" key="2">
    <source>
        <dbReference type="ARBA" id="ARBA00029447"/>
    </source>
</evidence>
<dbReference type="InterPro" id="IPR004089">
    <property type="entry name" value="MCPsignal_dom"/>
</dbReference>
<dbReference type="Gene3D" id="1.10.287.950">
    <property type="entry name" value="Methyl-accepting chemotaxis protein"/>
    <property type="match status" value="1"/>
</dbReference>
<organism evidence="6 7">
    <name type="scientific">Undibacterium hunanense</name>
    <dbReference type="NCBI Taxonomy" id="2762292"/>
    <lineage>
        <taxon>Bacteria</taxon>
        <taxon>Pseudomonadati</taxon>
        <taxon>Pseudomonadota</taxon>
        <taxon>Betaproteobacteria</taxon>
        <taxon>Burkholderiales</taxon>
        <taxon>Oxalobacteraceae</taxon>
        <taxon>Undibacterium</taxon>
    </lineage>
</organism>
<comment type="similarity">
    <text evidence="2">Belongs to the methyl-accepting chemotaxis (MCP) protein family.</text>
</comment>
<name>A0ABR6ZN31_9BURK</name>
<dbReference type="SMART" id="SM00283">
    <property type="entry name" value="MA"/>
    <property type="match status" value="1"/>
</dbReference>
<gene>
    <name evidence="6" type="ORF">H8L32_07435</name>
</gene>
<dbReference type="PANTHER" id="PTHR43531">
    <property type="entry name" value="PROTEIN ICFG"/>
    <property type="match status" value="1"/>
</dbReference>
<evidence type="ECO:0000259" key="5">
    <source>
        <dbReference type="PROSITE" id="PS50111"/>
    </source>
</evidence>
<sequence length="516" mass="54573">MKFSVKIVLCSAIPALLFAIGLATSITSLLSTRAQFDNYISTEQALERNISEMYAQGLQMGQALRNVVLDPSNKKGVDNFLAAQVAYDKAFEQAQKVSAINNTTQSLAELPKLRAIHAQTQEKIVAILKEKGDATVVLNAEETPAWRNLRGELLKQRDEAGKRSAQEHTNVNDKVSFAITLSICLAVLASLVAIFLNFFCQKTLHKELGGDPVQAREALANIAKGNLSQSIDNNASDSSLMGVLQQMQTSLESLVNGVRSSATGIAQATDEIASGSMDLSNRTESQASSLEETAASMEELNSTVNQNADNARLANQLAAQASEVATRGGAVVEQVVGTMRGINESSKKIQDIIGVIDGIAFQTNILALNAAVEAARAGEQGRGFAVVATEVRSLAGRSADAAKEIKSLISTSVESVEKGSQLVDLAGTTMNEVVGSIRKVSQIVAEITASSSEQSSGVAQVGEAVTLMDQTTQQNAALVEQMAAAAASLNEQSGELMSAVSVFRTRQSTPLLRLQA</sequence>
<dbReference type="PROSITE" id="PS50111">
    <property type="entry name" value="CHEMOTAXIS_TRANSDUC_2"/>
    <property type="match status" value="1"/>
</dbReference>
<feature type="transmembrane region" description="Helical" evidence="4">
    <location>
        <begin position="175"/>
        <end position="199"/>
    </location>
</feature>
<dbReference type="InterPro" id="IPR004090">
    <property type="entry name" value="Chemotax_Me-accpt_rcpt"/>
</dbReference>
<accession>A0ABR6ZN31</accession>
<keyword evidence="3" id="KW-0807">Transducer</keyword>
<evidence type="ECO:0000256" key="1">
    <source>
        <dbReference type="ARBA" id="ARBA00022481"/>
    </source>
</evidence>
<dbReference type="CDD" id="cd11386">
    <property type="entry name" value="MCP_signal"/>
    <property type="match status" value="1"/>
</dbReference>
<evidence type="ECO:0000256" key="3">
    <source>
        <dbReference type="PROSITE-ProRule" id="PRU00284"/>
    </source>
</evidence>
<dbReference type="Proteomes" id="UP000650424">
    <property type="component" value="Unassembled WGS sequence"/>
</dbReference>
<protein>
    <submittedName>
        <fullName evidence="6">Chemotaxis protein</fullName>
    </submittedName>
</protein>
<feature type="domain" description="Methyl-accepting transducer" evidence="5">
    <location>
        <begin position="261"/>
        <end position="490"/>
    </location>
</feature>
<keyword evidence="4" id="KW-0812">Transmembrane</keyword>
<dbReference type="Pfam" id="PF00015">
    <property type="entry name" value="MCPsignal"/>
    <property type="match status" value="1"/>
</dbReference>
<keyword evidence="1" id="KW-0488">Methylation</keyword>
<evidence type="ECO:0000313" key="7">
    <source>
        <dbReference type="Proteomes" id="UP000650424"/>
    </source>
</evidence>
<dbReference type="SUPFAM" id="SSF58104">
    <property type="entry name" value="Methyl-accepting chemotaxis protein (MCP) signaling domain"/>
    <property type="match status" value="1"/>
</dbReference>
<dbReference type="PANTHER" id="PTHR43531:SF14">
    <property type="entry name" value="METHYL-ACCEPTING CHEMOTAXIS PROTEIN I-RELATED"/>
    <property type="match status" value="1"/>
</dbReference>
<dbReference type="EMBL" id="JACOGF010000003">
    <property type="protein sequence ID" value="MBC3917302.1"/>
    <property type="molecule type" value="Genomic_DNA"/>
</dbReference>
<reference evidence="6 7" key="1">
    <citation type="submission" date="2020-08" db="EMBL/GenBank/DDBJ databases">
        <title>Novel species isolated from subtropical streams in China.</title>
        <authorList>
            <person name="Lu H."/>
        </authorList>
    </citation>
    <scope>NUCLEOTIDE SEQUENCE [LARGE SCALE GENOMIC DNA]</scope>
    <source>
        <strain evidence="6 7">CY18W</strain>
    </source>
</reference>
<evidence type="ECO:0000313" key="6">
    <source>
        <dbReference type="EMBL" id="MBC3917302.1"/>
    </source>
</evidence>
<proteinExistence type="inferred from homology"/>